<evidence type="ECO:0000259" key="3">
    <source>
        <dbReference type="Pfam" id="PF06722"/>
    </source>
</evidence>
<dbReference type="GO" id="GO:0017000">
    <property type="term" value="P:antibiotic biosynthetic process"/>
    <property type="evidence" value="ECO:0007669"/>
    <property type="project" value="UniProtKB-ARBA"/>
</dbReference>
<evidence type="ECO:0000313" key="4">
    <source>
        <dbReference type="EMBL" id="ATL27340.1"/>
    </source>
</evidence>
<evidence type="ECO:0000313" key="5">
    <source>
        <dbReference type="Proteomes" id="UP000221011"/>
    </source>
</evidence>
<comment type="similarity">
    <text evidence="1">Belongs to the UDP-glycosyltransferase family.</text>
</comment>
<dbReference type="InterPro" id="IPR010610">
    <property type="entry name" value="EryCIII-like_C"/>
</dbReference>
<dbReference type="KEGG" id="sfk:KY5_2322"/>
<dbReference type="SUPFAM" id="SSF53756">
    <property type="entry name" value="UDP-Glycosyltransferase/glycogen phosphorylase"/>
    <property type="match status" value="1"/>
</dbReference>
<reference evidence="4 5" key="1">
    <citation type="submission" date="2017-08" db="EMBL/GenBank/DDBJ databases">
        <title>Complete Genome Sequence of Streptomyces formicae KY5, the formicamycin producer.</title>
        <authorList>
            <person name="Holmes N.A."/>
            <person name="Devine R."/>
            <person name="Qin Z."/>
            <person name="Seipke R.F."/>
            <person name="Wilkinson B."/>
            <person name="Hutchings M.I."/>
        </authorList>
    </citation>
    <scope>NUCLEOTIDE SEQUENCE [LARGE SCALE GENOMIC DNA]</scope>
    <source>
        <strain evidence="4 5">KY5</strain>
    </source>
</reference>
<keyword evidence="5" id="KW-1185">Reference proteome</keyword>
<organism evidence="4 5">
    <name type="scientific">Streptomyces formicae</name>
    <dbReference type="NCBI Taxonomy" id="1616117"/>
    <lineage>
        <taxon>Bacteria</taxon>
        <taxon>Bacillati</taxon>
        <taxon>Actinomycetota</taxon>
        <taxon>Actinomycetes</taxon>
        <taxon>Kitasatosporales</taxon>
        <taxon>Streptomycetaceae</taxon>
        <taxon>Streptomyces</taxon>
    </lineage>
</organism>
<evidence type="ECO:0000256" key="1">
    <source>
        <dbReference type="ARBA" id="ARBA00009995"/>
    </source>
</evidence>
<gene>
    <name evidence="4" type="ORF">KY5_2322</name>
</gene>
<keyword evidence="2 4" id="KW-0808">Transferase</keyword>
<dbReference type="Proteomes" id="UP000221011">
    <property type="component" value="Chromosome"/>
</dbReference>
<dbReference type="InterPro" id="IPR006326">
    <property type="entry name" value="UDPGT_MGT-like"/>
</dbReference>
<sequence length="396" mass="41303">MAGSSRTAHVAVCTAAAHSHISPLLGVVAELTRRGHRVSYVTTEEFAPLVRSAGATPVLLRSSLPTDPADWPREVHRLPLLYLDDARATLPALARSLDEDRPDLVLTEDPAGAGSVLAAKWHIPVTQVWTYTASPTHWSLAEPGTPGANPVAGEFLAVLDAFLTEHGVRGGARAHLSARLAGGLVLTPRLFQPGGAELGPEFTFAGPALAPLTASAGDAWTPPPADGRPLALVTLGSIDTAHPEFFTTVAEGFAGSEWRVVLAVGDRIDPAELGPLPDGVTAHAWVPQRAVLDHASLAVHHGGMATVMECLYHGVTSLVVPRLREQAGNARRLMELGLGGALPLRAVSPDSVRAAVRRLHSSEDVRARVGAVREEIRGFGGAGAAADAVEQGLAAS</sequence>
<dbReference type="RefSeq" id="WP_159072511.1">
    <property type="nucleotide sequence ID" value="NZ_CP022685.1"/>
</dbReference>
<dbReference type="NCBIfam" id="TIGR01426">
    <property type="entry name" value="MGT"/>
    <property type="match status" value="1"/>
</dbReference>
<dbReference type="GO" id="GO:0016758">
    <property type="term" value="F:hexosyltransferase activity"/>
    <property type="evidence" value="ECO:0007669"/>
    <property type="project" value="InterPro"/>
</dbReference>
<dbReference type="EMBL" id="CP022685">
    <property type="protein sequence ID" value="ATL27340.1"/>
    <property type="molecule type" value="Genomic_DNA"/>
</dbReference>
<proteinExistence type="inferred from homology"/>
<name>A0A291Q6C6_9ACTN</name>
<dbReference type="Gene3D" id="3.40.50.2000">
    <property type="entry name" value="Glycogen Phosphorylase B"/>
    <property type="match status" value="2"/>
</dbReference>
<dbReference type="GO" id="GO:0008194">
    <property type="term" value="F:UDP-glycosyltransferase activity"/>
    <property type="evidence" value="ECO:0007669"/>
    <property type="project" value="InterPro"/>
</dbReference>
<protein>
    <submittedName>
        <fullName evidence="4">Macrolide glycosyltransferase</fullName>
    </submittedName>
</protein>
<feature type="domain" description="Erythromycin biosynthesis protein CIII-like C-terminal" evidence="3">
    <location>
        <begin position="261"/>
        <end position="375"/>
    </location>
</feature>
<accession>A0A291Q6C6</accession>
<dbReference type="PANTHER" id="PTHR48050">
    <property type="entry name" value="STEROL 3-BETA-GLUCOSYLTRANSFERASE"/>
    <property type="match status" value="1"/>
</dbReference>
<dbReference type="CDD" id="cd03784">
    <property type="entry name" value="GT1_Gtf-like"/>
    <property type="match status" value="1"/>
</dbReference>
<dbReference type="Pfam" id="PF06722">
    <property type="entry name" value="EryCIII-like_C"/>
    <property type="match status" value="1"/>
</dbReference>
<dbReference type="PANTHER" id="PTHR48050:SF13">
    <property type="entry name" value="STEROL 3-BETA-GLUCOSYLTRANSFERASE UGT80A2"/>
    <property type="match status" value="1"/>
</dbReference>
<dbReference type="InterPro" id="IPR002213">
    <property type="entry name" value="UDP_glucos_trans"/>
</dbReference>
<dbReference type="InterPro" id="IPR050426">
    <property type="entry name" value="Glycosyltransferase_28"/>
</dbReference>
<evidence type="ECO:0000256" key="2">
    <source>
        <dbReference type="ARBA" id="ARBA00022679"/>
    </source>
</evidence>
<dbReference type="AlphaFoldDB" id="A0A291Q6C6"/>
<dbReference type="FunFam" id="3.40.50.2000:FF:000072">
    <property type="entry name" value="Glycosyl transferase"/>
    <property type="match status" value="1"/>
</dbReference>